<name>A0A2N5N3G4_9BACL</name>
<organism evidence="4 5">
    <name type="scientific">Paenibacillus pasadenensis</name>
    <dbReference type="NCBI Taxonomy" id="217090"/>
    <lineage>
        <taxon>Bacteria</taxon>
        <taxon>Bacillati</taxon>
        <taxon>Bacillota</taxon>
        <taxon>Bacilli</taxon>
        <taxon>Bacillales</taxon>
        <taxon>Paenibacillaceae</taxon>
        <taxon>Paenibacillus</taxon>
    </lineage>
</organism>
<evidence type="ECO:0000313" key="4">
    <source>
        <dbReference type="EMBL" id="PLT44888.1"/>
    </source>
</evidence>
<comment type="caution">
    <text evidence="4">The sequence shown here is derived from an EMBL/GenBank/DDBJ whole genome shotgun (WGS) entry which is preliminary data.</text>
</comment>
<dbReference type="AlphaFoldDB" id="A0A2N5N3G4"/>
<dbReference type="PANTHER" id="PTHR30486:SF6">
    <property type="entry name" value="TYPE IV PILUS RETRACTATION ATPASE PILT"/>
    <property type="match status" value="1"/>
</dbReference>
<dbReference type="EMBL" id="NFEZ01000004">
    <property type="protein sequence ID" value="PLT44888.1"/>
    <property type="molecule type" value="Genomic_DNA"/>
</dbReference>
<evidence type="ECO:0000313" key="5">
    <source>
        <dbReference type="Proteomes" id="UP000234789"/>
    </source>
</evidence>
<dbReference type="Gene3D" id="3.40.50.300">
    <property type="entry name" value="P-loop containing nucleotide triphosphate hydrolases"/>
    <property type="match status" value="1"/>
</dbReference>
<proteinExistence type="inferred from homology"/>
<dbReference type="Pfam" id="PF00437">
    <property type="entry name" value="T2SSE"/>
    <property type="match status" value="1"/>
</dbReference>
<evidence type="ECO:0000256" key="1">
    <source>
        <dbReference type="ARBA" id="ARBA00006611"/>
    </source>
</evidence>
<dbReference type="InterPro" id="IPR001482">
    <property type="entry name" value="T2SS/T4SS_dom"/>
</dbReference>
<dbReference type="InterPro" id="IPR027417">
    <property type="entry name" value="P-loop_NTPase"/>
</dbReference>
<evidence type="ECO:0000259" key="3">
    <source>
        <dbReference type="Pfam" id="PF00437"/>
    </source>
</evidence>
<dbReference type="SUPFAM" id="SSF52540">
    <property type="entry name" value="P-loop containing nucleoside triphosphate hydrolases"/>
    <property type="match status" value="1"/>
</dbReference>
<accession>A0A2N5N3G4</accession>
<dbReference type="InterPro" id="IPR050921">
    <property type="entry name" value="T4SS_GSP_E_ATPase"/>
</dbReference>
<protein>
    <submittedName>
        <fullName evidence="4">Type II/IV secretion system ATP hydrolase TadA/VirB11/CpaF, TadA subfamily</fullName>
    </submittedName>
</protein>
<comment type="similarity">
    <text evidence="1">Belongs to the GSP E family.</text>
</comment>
<gene>
    <name evidence="4" type="ORF">B8V81_3319</name>
</gene>
<dbReference type="Proteomes" id="UP000234789">
    <property type="component" value="Unassembled WGS sequence"/>
</dbReference>
<dbReference type="GO" id="GO:0016887">
    <property type="term" value="F:ATP hydrolysis activity"/>
    <property type="evidence" value="ECO:0007669"/>
    <property type="project" value="InterPro"/>
</dbReference>
<keyword evidence="4" id="KW-0378">Hydrolase</keyword>
<reference evidence="4 5" key="1">
    <citation type="submission" date="2017-05" db="EMBL/GenBank/DDBJ databases">
        <title>Functional genome analysis of Paenibacillus pasadenensis strain R16: insights on endophytic life style and antifungal activity.</title>
        <authorList>
            <person name="Passera A."/>
            <person name="Marcolungo L."/>
            <person name="Casati P."/>
            <person name="Brasca M."/>
            <person name="Quaglino F."/>
            <person name="Delledonne M."/>
        </authorList>
    </citation>
    <scope>NUCLEOTIDE SEQUENCE [LARGE SCALE GENOMIC DNA]</scope>
    <source>
        <strain evidence="4 5">R16</strain>
    </source>
</reference>
<dbReference type="RefSeq" id="WP_101808754.1">
    <property type="nucleotide sequence ID" value="NZ_NFEZ01000004.1"/>
</dbReference>
<dbReference type="PANTHER" id="PTHR30486">
    <property type="entry name" value="TWITCHING MOTILITY PROTEIN PILT"/>
    <property type="match status" value="1"/>
</dbReference>
<feature type="region of interest" description="Disordered" evidence="2">
    <location>
        <begin position="17"/>
        <end position="38"/>
    </location>
</feature>
<feature type="domain" description="Bacterial type II secretion system protein E" evidence="3">
    <location>
        <begin position="143"/>
        <end position="375"/>
    </location>
</feature>
<evidence type="ECO:0000256" key="2">
    <source>
        <dbReference type="SAM" id="MobiDB-lite"/>
    </source>
</evidence>
<dbReference type="Gene3D" id="3.30.450.380">
    <property type="match status" value="1"/>
</dbReference>
<keyword evidence="5" id="KW-1185">Reference proteome</keyword>
<sequence>MSGERFSPAALAAELRSGIRQPASSEASGPGHPADAAAPDTFAKAAEDMRSFLASPRGMTDDERRIYGERLNRAVLGYRQERREIMALVADRLLKLRLHELPGMGSPYKSLAEALFAEVIGLGVLERILEEREGLEEIQVVGTRIYLMRGGRVERSPFEFQTLGEVERIQQNLVLYNNDRINPRKRWAEVMLRDGTRVTMTAYGFTSLPTLTMRFYQAQAFRLEELAAPAYGTLCPQMSRMLHAVLAVRYNLVVIGPTGSGKTHLLKALIAELPDEERIVTLESRLEMMLGKEFPNKNVVEYETDEEDERHGPAQAFKLALRQSPQRIVHAEIRDEDANIYVRACTRGHAGSMTTVHASRLEDVPEAITDMCMLDGRGMDPARLCKRIARHVTQIGIEMGIADGKRRIVRMGEIRWRDGEASLEEWALYRRGEGWRLAPRPGIEAARRLAACGLTLQEAGFEGESAHV</sequence>